<dbReference type="InterPro" id="IPR004352">
    <property type="entry name" value="GH114_TIM-barrel"/>
</dbReference>
<evidence type="ECO:0000256" key="1">
    <source>
        <dbReference type="ARBA" id="ARBA00001255"/>
    </source>
</evidence>
<dbReference type="PANTHER" id="PTHR35273:SF2">
    <property type="entry name" value="ALPHA-GALACTOSIDASE"/>
    <property type="match status" value="1"/>
</dbReference>
<dbReference type="Pfam" id="PF03537">
    <property type="entry name" value="Glyco_hydro_114"/>
    <property type="match status" value="1"/>
</dbReference>
<dbReference type="PANTHER" id="PTHR35273">
    <property type="entry name" value="ALPHA-1,4 POLYGALACTOSAMINIDASE, PUTATIVE (AFU_ORTHOLOGUE AFUA_3G07890)-RELATED"/>
    <property type="match status" value="1"/>
</dbReference>
<evidence type="ECO:0000313" key="5">
    <source>
        <dbReference type="Proteomes" id="UP000799302"/>
    </source>
</evidence>
<comment type="catalytic activity">
    <reaction evidence="1">
        <text>Hydrolysis of terminal, non-reducing alpha-D-galactose residues in alpha-D-galactosides, including galactose oligosaccharides, galactomannans and galactolipids.</text>
        <dbReference type="EC" id="3.2.1.22"/>
    </reaction>
</comment>
<keyword evidence="5" id="KW-1185">Reference proteome</keyword>
<protein>
    <recommendedName>
        <fullName evidence="2">alpha-galactosidase</fullName>
        <ecNumber evidence="2">3.2.1.22</ecNumber>
    </recommendedName>
</protein>
<gene>
    <name evidence="4" type="ORF">BT63DRAFT_432522</name>
</gene>
<dbReference type="GO" id="GO:0004557">
    <property type="term" value="F:alpha-galactosidase activity"/>
    <property type="evidence" value="ECO:0007669"/>
    <property type="project" value="UniProtKB-EC"/>
</dbReference>
<organism evidence="4 5">
    <name type="scientific">Microthyrium microscopicum</name>
    <dbReference type="NCBI Taxonomy" id="703497"/>
    <lineage>
        <taxon>Eukaryota</taxon>
        <taxon>Fungi</taxon>
        <taxon>Dikarya</taxon>
        <taxon>Ascomycota</taxon>
        <taxon>Pezizomycotina</taxon>
        <taxon>Dothideomycetes</taxon>
        <taxon>Dothideomycetes incertae sedis</taxon>
        <taxon>Microthyriales</taxon>
        <taxon>Microthyriaceae</taxon>
        <taxon>Microthyrium</taxon>
    </lineage>
</organism>
<dbReference type="EC" id="3.2.1.22" evidence="2"/>
<feature type="domain" description="Glycoside-hydrolase family GH114 TIM-barrel" evidence="3">
    <location>
        <begin position="3"/>
        <end position="208"/>
    </location>
</feature>
<sequence length="225" mass="23403">MDADVWDLDLFDTPAATIAALKATGKKVLCYLSAGTYEPGRPDSTQLAATTLGAALPAWPDEKWLDVRDPAVLTIMQARIALAASKGCDGIDPDNMDAYNNQNGGGFSTPLTQADAVTYTQALSAAAKSAGLAIGLKNAGEILPQVTDHVDFAVNESCVQFNECELYDSFVGGGKPVFHIEYSSSTSVCTQGGATSALSTVLKNDALDGTVTYCDGTKVTTSTTS</sequence>
<evidence type="ECO:0000259" key="3">
    <source>
        <dbReference type="Pfam" id="PF03537"/>
    </source>
</evidence>
<dbReference type="EMBL" id="MU004234">
    <property type="protein sequence ID" value="KAF2669987.1"/>
    <property type="molecule type" value="Genomic_DNA"/>
</dbReference>
<reference evidence="4" key="1">
    <citation type="journal article" date="2020" name="Stud. Mycol.">
        <title>101 Dothideomycetes genomes: a test case for predicting lifestyles and emergence of pathogens.</title>
        <authorList>
            <person name="Haridas S."/>
            <person name="Albert R."/>
            <person name="Binder M."/>
            <person name="Bloem J."/>
            <person name="Labutti K."/>
            <person name="Salamov A."/>
            <person name="Andreopoulos B."/>
            <person name="Baker S."/>
            <person name="Barry K."/>
            <person name="Bills G."/>
            <person name="Bluhm B."/>
            <person name="Cannon C."/>
            <person name="Castanera R."/>
            <person name="Culley D."/>
            <person name="Daum C."/>
            <person name="Ezra D."/>
            <person name="Gonzalez J."/>
            <person name="Henrissat B."/>
            <person name="Kuo A."/>
            <person name="Liang C."/>
            <person name="Lipzen A."/>
            <person name="Lutzoni F."/>
            <person name="Magnuson J."/>
            <person name="Mondo S."/>
            <person name="Nolan M."/>
            <person name="Ohm R."/>
            <person name="Pangilinan J."/>
            <person name="Park H.-J."/>
            <person name="Ramirez L."/>
            <person name="Alfaro M."/>
            <person name="Sun H."/>
            <person name="Tritt A."/>
            <person name="Yoshinaga Y."/>
            <person name="Zwiers L.-H."/>
            <person name="Turgeon B."/>
            <person name="Goodwin S."/>
            <person name="Spatafora J."/>
            <person name="Crous P."/>
            <person name="Grigoriev I."/>
        </authorList>
    </citation>
    <scope>NUCLEOTIDE SEQUENCE</scope>
    <source>
        <strain evidence="4">CBS 115976</strain>
    </source>
</reference>
<dbReference type="OrthoDB" id="2108802at2759"/>
<name>A0A6A6UES1_9PEZI</name>
<dbReference type="Proteomes" id="UP000799302">
    <property type="component" value="Unassembled WGS sequence"/>
</dbReference>
<dbReference type="SUPFAM" id="SSF51445">
    <property type="entry name" value="(Trans)glycosidases"/>
    <property type="match status" value="1"/>
</dbReference>
<proteinExistence type="predicted"/>
<dbReference type="InterPro" id="IPR017853">
    <property type="entry name" value="GH"/>
</dbReference>
<dbReference type="Gene3D" id="3.20.20.70">
    <property type="entry name" value="Aldolase class I"/>
    <property type="match status" value="1"/>
</dbReference>
<accession>A0A6A6UES1</accession>
<evidence type="ECO:0000256" key="2">
    <source>
        <dbReference type="ARBA" id="ARBA00012755"/>
    </source>
</evidence>
<evidence type="ECO:0000313" key="4">
    <source>
        <dbReference type="EMBL" id="KAF2669987.1"/>
    </source>
</evidence>
<dbReference type="AlphaFoldDB" id="A0A6A6UES1"/>
<dbReference type="InterPro" id="IPR013785">
    <property type="entry name" value="Aldolase_TIM"/>
</dbReference>